<dbReference type="PANTHER" id="PTHR32552">
    <property type="entry name" value="FERRICHROME IRON RECEPTOR-RELATED"/>
    <property type="match status" value="1"/>
</dbReference>
<dbReference type="Gene3D" id="2.60.40.1120">
    <property type="entry name" value="Carboxypeptidase-like, regulatory domain"/>
    <property type="match status" value="1"/>
</dbReference>
<feature type="domain" description="TonB-dependent receptor plug" evidence="12">
    <location>
        <begin position="143"/>
        <end position="238"/>
    </location>
</feature>
<dbReference type="InterPro" id="IPR012910">
    <property type="entry name" value="Plug_dom"/>
</dbReference>
<evidence type="ECO:0000313" key="14">
    <source>
        <dbReference type="Proteomes" id="UP001597393"/>
    </source>
</evidence>
<keyword evidence="7" id="KW-0408">Iron</keyword>
<evidence type="ECO:0000256" key="2">
    <source>
        <dbReference type="ARBA" id="ARBA00022448"/>
    </source>
</evidence>
<keyword evidence="5 11" id="KW-0812">Transmembrane</keyword>
<evidence type="ECO:0000256" key="8">
    <source>
        <dbReference type="ARBA" id="ARBA00023065"/>
    </source>
</evidence>
<accession>A0ABW5NI54</accession>
<dbReference type="Pfam" id="PF07715">
    <property type="entry name" value="Plug"/>
    <property type="match status" value="1"/>
</dbReference>
<comment type="subcellular location">
    <subcellularLocation>
        <location evidence="1 11">Cell outer membrane</location>
        <topology evidence="1 11">Multi-pass membrane protein</topology>
    </subcellularLocation>
</comment>
<name>A0ABW5NI54_9SPHI</name>
<keyword evidence="8" id="KW-0406">Ion transport</keyword>
<sequence length="797" mass="88470">MEIYNWFLSSKIRGFFGGLILAMLLPGLLFAQETGDVKGKVTSKEGFALAGVQVVIEKTDKKTVTDEFGNYTLNNVLVGEQEVTVTFRQFSNTKTIYVTNAAVSQADFVVQVGHDEIESVLVSANRRNVPSSTLRLSENLLVTPQNIIVVDKGLLNDQMIFSTAEGFTRNVSGARTIYHQEEASAGIAVRGYSASNLRNGMDVSGSFGPLREDMAFVERIEFVKGPAGFMMGNTQPGGFYNIVTKKPKGDDAVNSARLSLGSFGLFRAEVDVDGKMSKDGKLLGRFNVMGTKKGSHVLYASNEQFVVNPSIKYILSDKTDFTAEYIFSQNAFTGGFSKYAYGINNFKELPREFNFSDPILDPTVVREQNVFGTVNHYFSDNWMLTGQFGYINSQMQGESLYAAFNTLKPNGDVKRNLSVGDAMNTSTVGQIFVKGKFNIGDVQNNILTGLDMGTKSYVADWTIVDTIPGTFNIYNPVYGQVRKSDLPEYDRSRSLRERGAMYLTEYSYYSMHFQDEAHFLNDKLRIGAGLRYTTTTRTSAASNGARVNNSALTPRFSITGLITPTFTAFALYDQTFQEQTGIRRDNGNPADPSRGTSKELGLKKTWFNGNLFAGLTAYHLTRTNITTNAGPDFPGFIDQAGEATSKGIEVDVNGRISPSFNVMFNYAYTDARITKDNDPARVGMMLYGNAEHITNAWLHYNLVNGPLQGLGFSAGYEYHAKRAAWPSTKEKYLPDDLFSVDLGASFKRDNYHLALVVNNVLDRYNYTGFFPGAWGYSHYGWRALPPRGFRLTFGYTF</sequence>
<dbReference type="PANTHER" id="PTHR32552:SF68">
    <property type="entry name" value="FERRICHROME OUTER MEMBRANE TRANSPORTER_PHAGE RECEPTOR"/>
    <property type="match status" value="1"/>
</dbReference>
<evidence type="ECO:0000313" key="13">
    <source>
        <dbReference type="EMBL" id="MFD2598243.1"/>
    </source>
</evidence>
<keyword evidence="4" id="KW-0410">Iron transport</keyword>
<dbReference type="InterPro" id="IPR013784">
    <property type="entry name" value="Carb-bd-like_fold"/>
</dbReference>
<evidence type="ECO:0000256" key="5">
    <source>
        <dbReference type="ARBA" id="ARBA00022692"/>
    </source>
</evidence>
<keyword evidence="14" id="KW-1185">Reference proteome</keyword>
<evidence type="ECO:0000256" key="1">
    <source>
        <dbReference type="ARBA" id="ARBA00004571"/>
    </source>
</evidence>
<dbReference type="PROSITE" id="PS52016">
    <property type="entry name" value="TONB_DEPENDENT_REC_3"/>
    <property type="match status" value="1"/>
</dbReference>
<organism evidence="13 14">
    <name type="scientific">Sphingobacterium corticis</name>
    <dbReference type="NCBI Taxonomy" id="1812823"/>
    <lineage>
        <taxon>Bacteria</taxon>
        <taxon>Pseudomonadati</taxon>
        <taxon>Bacteroidota</taxon>
        <taxon>Sphingobacteriia</taxon>
        <taxon>Sphingobacteriales</taxon>
        <taxon>Sphingobacteriaceae</taxon>
        <taxon>Sphingobacterium</taxon>
    </lineage>
</organism>
<dbReference type="InterPro" id="IPR039426">
    <property type="entry name" value="TonB-dep_rcpt-like"/>
</dbReference>
<dbReference type="Proteomes" id="UP001597393">
    <property type="component" value="Unassembled WGS sequence"/>
</dbReference>
<evidence type="ECO:0000256" key="3">
    <source>
        <dbReference type="ARBA" id="ARBA00022452"/>
    </source>
</evidence>
<evidence type="ECO:0000256" key="6">
    <source>
        <dbReference type="ARBA" id="ARBA00022729"/>
    </source>
</evidence>
<dbReference type="SUPFAM" id="SSF56935">
    <property type="entry name" value="Porins"/>
    <property type="match status" value="1"/>
</dbReference>
<evidence type="ECO:0000256" key="9">
    <source>
        <dbReference type="ARBA" id="ARBA00023136"/>
    </source>
</evidence>
<evidence type="ECO:0000256" key="4">
    <source>
        <dbReference type="ARBA" id="ARBA00022496"/>
    </source>
</evidence>
<dbReference type="SUPFAM" id="SSF49452">
    <property type="entry name" value="Starch-binding domain-like"/>
    <property type="match status" value="1"/>
</dbReference>
<gene>
    <name evidence="13" type="ORF">ACFSQ3_04700</name>
</gene>
<comment type="similarity">
    <text evidence="11">Belongs to the TonB-dependent receptor family.</text>
</comment>
<dbReference type="Pfam" id="PF13620">
    <property type="entry name" value="CarboxypepD_reg"/>
    <property type="match status" value="1"/>
</dbReference>
<keyword evidence="2 11" id="KW-0813">Transport</keyword>
<keyword evidence="3 11" id="KW-1134">Transmembrane beta strand</keyword>
<dbReference type="InterPro" id="IPR037066">
    <property type="entry name" value="Plug_dom_sf"/>
</dbReference>
<protein>
    <submittedName>
        <fullName evidence="13">Carboxypeptidase regulatory-like domain-containing protein</fullName>
    </submittedName>
</protein>
<evidence type="ECO:0000259" key="12">
    <source>
        <dbReference type="Pfam" id="PF07715"/>
    </source>
</evidence>
<dbReference type="InterPro" id="IPR036942">
    <property type="entry name" value="Beta-barrel_TonB_sf"/>
</dbReference>
<proteinExistence type="inferred from homology"/>
<evidence type="ECO:0000256" key="10">
    <source>
        <dbReference type="ARBA" id="ARBA00023237"/>
    </source>
</evidence>
<reference evidence="14" key="1">
    <citation type="journal article" date="2019" name="Int. J. Syst. Evol. Microbiol.">
        <title>The Global Catalogue of Microorganisms (GCM) 10K type strain sequencing project: providing services to taxonomists for standard genome sequencing and annotation.</title>
        <authorList>
            <consortium name="The Broad Institute Genomics Platform"/>
            <consortium name="The Broad Institute Genome Sequencing Center for Infectious Disease"/>
            <person name="Wu L."/>
            <person name="Ma J."/>
        </authorList>
    </citation>
    <scope>NUCLEOTIDE SEQUENCE [LARGE SCALE GENOMIC DNA]</scope>
    <source>
        <strain evidence="14">KCTC 42248</strain>
    </source>
</reference>
<keyword evidence="10 11" id="KW-0998">Cell outer membrane</keyword>
<keyword evidence="9 11" id="KW-0472">Membrane</keyword>
<dbReference type="Gene3D" id="2.40.170.20">
    <property type="entry name" value="TonB-dependent receptor, beta-barrel domain"/>
    <property type="match status" value="1"/>
</dbReference>
<evidence type="ECO:0000256" key="11">
    <source>
        <dbReference type="PROSITE-ProRule" id="PRU01360"/>
    </source>
</evidence>
<comment type="caution">
    <text evidence="13">The sequence shown here is derived from an EMBL/GenBank/DDBJ whole genome shotgun (WGS) entry which is preliminary data.</text>
</comment>
<keyword evidence="6" id="KW-0732">Signal</keyword>
<dbReference type="EMBL" id="JBHUMA010000004">
    <property type="protein sequence ID" value="MFD2598243.1"/>
    <property type="molecule type" value="Genomic_DNA"/>
</dbReference>
<evidence type="ECO:0000256" key="7">
    <source>
        <dbReference type="ARBA" id="ARBA00023004"/>
    </source>
</evidence>
<dbReference type="Gene3D" id="2.170.130.10">
    <property type="entry name" value="TonB-dependent receptor, plug domain"/>
    <property type="match status" value="1"/>
</dbReference>
<dbReference type="RefSeq" id="WP_380867986.1">
    <property type="nucleotide sequence ID" value="NZ_JBHUMA010000004.1"/>
</dbReference>